<evidence type="ECO:0000313" key="2">
    <source>
        <dbReference type="Proteomes" id="UP000075531"/>
    </source>
</evidence>
<gene>
    <name evidence="1" type="ORF">CLTEP_12150</name>
</gene>
<dbReference type="Proteomes" id="UP000075531">
    <property type="component" value="Unassembled WGS sequence"/>
</dbReference>
<keyword evidence="2" id="KW-1185">Reference proteome</keyword>
<evidence type="ECO:0008006" key="3">
    <source>
        <dbReference type="Google" id="ProtNLM"/>
    </source>
</evidence>
<protein>
    <recommendedName>
        <fullName evidence="3">2'-5' RNA ligase</fullName>
    </recommendedName>
</protein>
<proteinExistence type="predicted"/>
<dbReference type="RefSeq" id="WP_066824022.1">
    <property type="nucleotide sequence ID" value="NZ_LTBA01000009.1"/>
</dbReference>
<dbReference type="STRING" id="1121338.CLTEP_12150"/>
<name>A0A151B516_9CLOT</name>
<dbReference type="OrthoDB" id="2112057at2"/>
<evidence type="ECO:0000313" key="1">
    <source>
        <dbReference type="EMBL" id="KYH34893.1"/>
    </source>
</evidence>
<organism evidence="1 2">
    <name type="scientific">Clostridium tepidiprofundi DSM 19306</name>
    <dbReference type="NCBI Taxonomy" id="1121338"/>
    <lineage>
        <taxon>Bacteria</taxon>
        <taxon>Bacillati</taxon>
        <taxon>Bacillota</taxon>
        <taxon>Clostridia</taxon>
        <taxon>Eubacteriales</taxon>
        <taxon>Clostridiaceae</taxon>
        <taxon>Clostridium</taxon>
    </lineage>
</organism>
<comment type="caution">
    <text evidence="1">The sequence shown here is derived from an EMBL/GenBank/DDBJ whole genome shotgun (WGS) entry which is preliminary data.</text>
</comment>
<accession>A0A151B516</accession>
<sequence length="180" mass="20968">MKFELVALFDKNTCAGIEELQRNICRKYKIHKSTHPLYIPLGTIFNPDINKLNNIITKVLEPYKKFKVGINNSLTLNNQGKLVNIMIDNRGYIIRIQRNIEDTLSLHGFNINNKNNTINIPLALANYNIKKAYNDSGIPVYKYLPKTDHLKFAKIDRLELWRLNGNHRDAIVKSFPLREY</sequence>
<reference evidence="1 2" key="1">
    <citation type="submission" date="2016-02" db="EMBL/GenBank/DDBJ databases">
        <title>Genome sequence of Clostridium tepidiprofundi DSM 19306.</title>
        <authorList>
            <person name="Poehlein A."/>
            <person name="Daniel R."/>
        </authorList>
    </citation>
    <scope>NUCLEOTIDE SEQUENCE [LARGE SCALE GENOMIC DNA]</scope>
    <source>
        <strain evidence="1 2">DSM 19306</strain>
    </source>
</reference>
<dbReference type="AlphaFoldDB" id="A0A151B516"/>
<dbReference type="PATRIC" id="fig|1121338.3.peg.1247"/>
<dbReference type="EMBL" id="LTBA01000009">
    <property type="protein sequence ID" value="KYH34893.1"/>
    <property type="molecule type" value="Genomic_DNA"/>
</dbReference>